<name>A0A9P0A195_BEMTA</name>
<dbReference type="AlphaFoldDB" id="A0A9P0A195"/>
<sequence>MSAHKVQVHPPTGMDKWKYIVVETRRFDSVQWYDCDATLKTHLLSVLRSVCALVRSQTPLMTDPPDCVDRMYSLLLLSLFTILGLGPAPSCGAIEKRSSFDYELQDKKETSLGGGSGELVHEGDVYDYAGLEKRAPMGFHGMRGKKKTNNGLMGFVGTRGKKFDYSDADFQLLDAGIAPYLVGEKRGPSQAFFGMRGKKVPSGSNFFGVRGKKAPSNANFFGVRGKKAPSGFIGMRGKKYSEDDRLEELIDALKDYTLDSSREKRDIDSALSFQGEDHPSNDKAFVGANTRSVLAGWLAAPQRAKCQGASLFYNRGVVQYYTKLKPLQHTNNKVQLHDQIEPSN</sequence>
<reference evidence="1" key="1">
    <citation type="submission" date="2021-12" db="EMBL/GenBank/DDBJ databases">
        <authorList>
            <person name="King R."/>
        </authorList>
    </citation>
    <scope>NUCLEOTIDE SEQUENCE</scope>
</reference>
<keyword evidence="2" id="KW-1185">Reference proteome</keyword>
<organism evidence="1 2">
    <name type="scientific">Bemisia tabaci</name>
    <name type="common">Sweetpotato whitefly</name>
    <name type="synonym">Aleurodes tabaci</name>
    <dbReference type="NCBI Taxonomy" id="7038"/>
    <lineage>
        <taxon>Eukaryota</taxon>
        <taxon>Metazoa</taxon>
        <taxon>Ecdysozoa</taxon>
        <taxon>Arthropoda</taxon>
        <taxon>Hexapoda</taxon>
        <taxon>Insecta</taxon>
        <taxon>Pterygota</taxon>
        <taxon>Neoptera</taxon>
        <taxon>Paraneoptera</taxon>
        <taxon>Hemiptera</taxon>
        <taxon>Sternorrhyncha</taxon>
        <taxon>Aleyrodoidea</taxon>
        <taxon>Aleyrodidae</taxon>
        <taxon>Aleyrodinae</taxon>
        <taxon>Bemisia</taxon>
    </lineage>
</organism>
<evidence type="ECO:0000313" key="2">
    <source>
        <dbReference type="Proteomes" id="UP001152759"/>
    </source>
</evidence>
<protein>
    <recommendedName>
        <fullName evidence="3">Tachykinin</fullName>
    </recommendedName>
</protein>
<proteinExistence type="predicted"/>
<evidence type="ECO:0008006" key="3">
    <source>
        <dbReference type="Google" id="ProtNLM"/>
    </source>
</evidence>
<accession>A0A9P0A195</accession>
<evidence type="ECO:0000313" key="1">
    <source>
        <dbReference type="EMBL" id="CAH0383656.1"/>
    </source>
</evidence>
<gene>
    <name evidence="1" type="ORF">BEMITA_LOCUS3091</name>
</gene>
<dbReference type="EMBL" id="OU963871">
    <property type="protein sequence ID" value="CAH0383656.1"/>
    <property type="molecule type" value="Genomic_DNA"/>
</dbReference>
<dbReference type="Proteomes" id="UP001152759">
    <property type="component" value="Chromosome 10"/>
</dbReference>